<evidence type="ECO:0000256" key="4">
    <source>
        <dbReference type="ARBA" id="ARBA00022989"/>
    </source>
</evidence>
<dbReference type="GO" id="GO:0016020">
    <property type="term" value="C:membrane"/>
    <property type="evidence" value="ECO:0007669"/>
    <property type="project" value="UniProtKB-SubCell"/>
</dbReference>
<dbReference type="InterPro" id="IPR011701">
    <property type="entry name" value="MFS"/>
</dbReference>
<evidence type="ECO:0000313" key="8">
    <source>
        <dbReference type="EMBL" id="TDN78260.1"/>
    </source>
</evidence>
<feature type="transmembrane region" description="Helical" evidence="6">
    <location>
        <begin position="372"/>
        <end position="396"/>
    </location>
</feature>
<dbReference type="InterPro" id="IPR020846">
    <property type="entry name" value="MFS_dom"/>
</dbReference>
<dbReference type="PROSITE" id="PS50850">
    <property type="entry name" value="MFS"/>
    <property type="match status" value="1"/>
</dbReference>
<feature type="transmembrane region" description="Helical" evidence="6">
    <location>
        <begin position="339"/>
        <end position="360"/>
    </location>
</feature>
<feature type="transmembrane region" description="Helical" evidence="6">
    <location>
        <begin position="241"/>
        <end position="262"/>
    </location>
</feature>
<feature type="transmembrane region" description="Helical" evidence="6">
    <location>
        <begin position="150"/>
        <end position="173"/>
    </location>
</feature>
<dbReference type="EMBL" id="SNWD01000018">
    <property type="protein sequence ID" value="TDN78260.1"/>
    <property type="molecule type" value="Genomic_DNA"/>
</dbReference>
<name>A0A4R6FCC9_9SPHN</name>
<feature type="transmembrane region" description="Helical" evidence="6">
    <location>
        <begin position="282"/>
        <end position="300"/>
    </location>
</feature>
<evidence type="ECO:0000256" key="3">
    <source>
        <dbReference type="ARBA" id="ARBA00022692"/>
    </source>
</evidence>
<feature type="transmembrane region" description="Helical" evidence="6">
    <location>
        <begin position="193"/>
        <end position="215"/>
    </location>
</feature>
<keyword evidence="9" id="KW-1185">Reference proteome</keyword>
<comment type="caution">
    <text evidence="8">The sequence shown here is derived from an EMBL/GenBank/DDBJ whole genome shotgun (WGS) entry which is preliminary data.</text>
</comment>
<dbReference type="PANTHER" id="PTHR23505">
    <property type="entry name" value="SPINSTER"/>
    <property type="match status" value="1"/>
</dbReference>
<dbReference type="PANTHER" id="PTHR23505:SF79">
    <property type="entry name" value="PROTEIN SPINSTER"/>
    <property type="match status" value="1"/>
</dbReference>
<reference evidence="8 9" key="1">
    <citation type="submission" date="2019-03" db="EMBL/GenBank/DDBJ databases">
        <title>Genomic Encyclopedia of Type Strains, Phase IV (KMG-IV): sequencing the most valuable type-strain genomes for metagenomic binning, comparative biology and taxonomic classification.</title>
        <authorList>
            <person name="Goeker M."/>
        </authorList>
    </citation>
    <scope>NUCLEOTIDE SEQUENCE [LARGE SCALE GENOMIC DNA]</scope>
    <source>
        <strain evidence="8 9">DSM 25059</strain>
    </source>
</reference>
<feature type="transmembrane region" description="Helical" evidence="6">
    <location>
        <begin position="63"/>
        <end position="80"/>
    </location>
</feature>
<sequence length="440" mass="45836">MTGAALTPQLSEAEARPSAVKAWWTVAIFCVCAILSYTDRQILGLLVDPLRADLAISDTQVSLLQGLAFAIIYSFAGLPMGRLADMVSRRRLIMAGVVIWTAATVACGLVADFGQLFAARVFVGIGEAALAPAAISMIGDIFPPQRRGTALGIFAMGMIVGSGAALSVGGQLLQAAQDGWFQGWPIVGQRAPWRAVLLLLALPGVVMLLLLATIAEPIRHKRSWQGSGVPISAVFAGKRHLLLPLLAAMAFMSAGDFALLNWTPSLLARRFHEQPGLIGSQLGAIAMTAGALGALIGGWLSDRLGAIGGLTLRARTAALICLVAAPAATIAFWTTTGPIYVVFGLWVFASTCVGTMGIAAVQQSVPSEARGLTTAVNAFSNMTVGLGLGTMVTALITEHVFHDPLAVGKSLSLVTFFAACVGIISFLIASQRACEQNVKG</sequence>
<feature type="transmembrane region" description="Helical" evidence="6">
    <location>
        <begin position="92"/>
        <end position="111"/>
    </location>
</feature>
<gene>
    <name evidence="8" type="ORF">EV664_11819</name>
</gene>
<dbReference type="InterPro" id="IPR036259">
    <property type="entry name" value="MFS_trans_sf"/>
</dbReference>
<evidence type="ECO:0000256" key="1">
    <source>
        <dbReference type="ARBA" id="ARBA00004141"/>
    </source>
</evidence>
<keyword evidence="2" id="KW-0813">Transport</keyword>
<dbReference type="InterPro" id="IPR044770">
    <property type="entry name" value="MFS_spinster-like"/>
</dbReference>
<keyword evidence="5 6" id="KW-0472">Membrane</keyword>
<dbReference type="Pfam" id="PF07690">
    <property type="entry name" value="MFS_1"/>
    <property type="match status" value="1"/>
</dbReference>
<keyword evidence="3 6" id="KW-0812">Transmembrane</keyword>
<evidence type="ECO:0000256" key="6">
    <source>
        <dbReference type="SAM" id="Phobius"/>
    </source>
</evidence>
<evidence type="ECO:0000256" key="5">
    <source>
        <dbReference type="ARBA" id="ARBA00023136"/>
    </source>
</evidence>
<protein>
    <submittedName>
        <fullName evidence="8">Putative MFS family arabinose efflux permease</fullName>
    </submittedName>
</protein>
<proteinExistence type="predicted"/>
<organism evidence="8 9">
    <name type="scientific">Stakelama pacifica</name>
    <dbReference type="NCBI Taxonomy" id="517720"/>
    <lineage>
        <taxon>Bacteria</taxon>
        <taxon>Pseudomonadati</taxon>
        <taxon>Pseudomonadota</taxon>
        <taxon>Alphaproteobacteria</taxon>
        <taxon>Sphingomonadales</taxon>
        <taxon>Sphingomonadaceae</taxon>
        <taxon>Stakelama</taxon>
    </lineage>
</organism>
<feature type="transmembrane region" description="Helical" evidence="6">
    <location>
        <begin position="411"/>
        <end position="429"/>
    </location>
</feature>
<dbReference type="GO" id="GO:0022857">
    <property type="term" value="F:transmembrane transporter activity"/>
    <property type="evidence" value="ECO:0007669"/>
    <property type="project" value="InterPro"/>
</dbReference>
<accession>A0A4R6FCC9</accession>
<evidence type="ECO:0000259" key="7">
    <source>
        <dbReference type="PROSITE" id="PS50850"/>
    </source>
</evidence>
<comment type="subcellular location">
    <subcellularLocation>
        <location evidence="1">Membrane</location>
        <topology evidence="1">Multi-pass membrane protein</topology>
    </subcellularLocation>
</comment>
<feature type="transmembrane region" description="Helical" evidence="6">
    <location>
        <begin position="22"/>
        <end position="43"/>
    </location>
</feature>
<feature type="domain" description="Major facilitator superfamily (MFS) profile" evidence="7">
    <location>
        <begin position="25"/>
        <end position="437"/>
    </location>
</feature>
<dbReference type="RefSeq" id="WP_162848898.1">
    <property type="nucleotide sequence ID" value="NZ_BMLU01000017.1"/>
</dbReference>
<dbReference type="SUPFAM" id="SSF103473">
    <property type="entry name" value="MFS general substrate transporter"/>
    <property type="match status" value="1"/>
</dbReference>
<evidence type="ECO:0000313" key="9">
    <source>
        <dbReference type="Proteomes" id="UP000295493"/>
    </source>
</evidence>
<feature type="transmembrane region" description="Helical" evidence="6">
    <location>
        <begin position="312"/>
        <end position="333"/>
    </location>
</feature>
<dbReference type="Proteomes" id="UP000295493">
    <property type="component" value="Unassembled WGS sequence"/>
</dbReference>
<keyword evidence="4 6" id="KW-1133">Transmembrane helix</keyword>
<dbReference type="AlphaFoldDB" id="A0A4R6FCC9"/>
<dbReference type="Gene3D" id="1.20.1250.20">
    <property type="entry name" value="MFS general substrate transporter like domains"/>
    <property type="match status" value="2"/>
</dbReference>
<feature type="transmembrane region" description="Helical" evidence="6">
    <location>
        <begin position="117"/>
        <end position="138"/>
    </location>
</feature>
<evidence type="ECO:0000256" key="2">
    <source>
        <dbReference type="ARBA" id="ARBA00022448"/>
    </source>
</evidence>